<name>A0ABU4PM00_9SPHN</name>
<feature type="domain" description="Major facilitator superfamily (MFS) profile" evidence="9">
    <location>
        <begin position="52"/>
        <end position="521"/>
    </location>
</feature>
<keyword evidence="5" id="KW-0571">Peptide transport</keyword>
<feature type="transmembrane region" description="Helical" evidence="8">
    <location>
        <begin position="287"/>
        <end position="304"/>
    </location>
</feature>
<keyword evidence="2" id="KW-0813">Transport</keyword>
<dbReference type="PROSITE" id="PS50850">
    <property type="entry name" value="MFS"/>
    <property type="match status" value="1"/>
</dbReference>
<dbReference type="PANTHER" id="PTHR23517:SF15">
    <property type="entry name" value="PROTON-DEPENDENT OLIGOPEPTIDE FAMILY TRANSPORT PROTEIN"/>
    <property type="match status" value="1"/>
</dbReference>
<dbReference type="CDD" id="cd17346">
    <property type="entry name" value="MFS_DtpA_like"/>
    <property type="match status" value="1"/>
</dbReference>
<feature type="transmembrane region" description="Helical" evidence="8">
    <location>
        <begin position="399"/>
        <end position="419"/>
    </location>
</feature>
<sequence>MRRASPRTLPDIRWRLSGMTSVGNRPSTDDTGRFGVSKTPADARTLLSHPHGLYVLFFAEMWERFSYYGMRAILIFYLTKHFLFAKDHSYAVYGAYTSLVYITPVIGGYLADRYLGARKAVLAGGVFIVTGHLLIALLEGPVGAQGLYLNGFYLGLAAIVVGTGFLKANVSVLVGGLYARGDRRRDGAFSIFYMGINLGAWIGPIVIGILGETVGWSYGFGAAGIGMLLGLVAFVLFEKDLRDTGRPPRALRGPPVFAGLSHEPLIYLGGIAAVGVVWWLIRSQGAVGILLIGFAVLTVGYIVWRSVFTLPRVERDRVFAALFLVALSPLFWALFEQAGSSLNVFTDERVDRMLFGYQIPATVFQSINSAFIIVLAPLFGWGWGMLARRRLEPNVPLKFGLGLILVGLGFLVLVAGAAPRGALTPALFIVLVYLFHAMGELCFSPIGLSSMTRLSVTRMTGLMMGTWFLSTAAGNFIAALIAQTTGAAGAGPDTILTVYTRIGGFSMVVGLGVVALSPLVVRLMHLDTIANTSDSGDDVAI</sequence>
<feature type="transmembrane region" description="Helical" evidence="8">
    <location>
        <begin position="216"/>
        <end position="237"/>
    </location>
</feature>
<organism evidence="10 11">
    <name type="scientific">Sphingomonas echinoides</name>
    <dbReference type="NCBI Taxonomy" id="59803"/>
    <lineage>
        <taxon>Bacteria</taxon>
        <taxon>Pseudomonadati</taxon>
        <taxon>Pseudomonadota</taxon>
        <taxon>Alphaproteobacteria</taxon>
        <taxon>Sphingomonadales</taxon>
        <taxon>Sphingomonadaceae</taxon>
        <taxon>Sphingomonas</taxon>
    </lineage>
</organism>
<dbReference type="InterPro" id="IPR000109">
    <property type="entry name" value="POT_fam"/>
</dbReference>
<gene>
    <name evidence="10" type="ORF">SIL82_13115</name>
</gene>
<evidence type="ECO:0000256" key="8">
    <source>
        <dbReference type="SAM" id="Phobius"/>
    </source>
</evidence>
<feature type="transmembrane region" description="Helical" evidence="8">
    <location>
        <begin position="120"/>
        <end position="140"/>
    </location>
</feature>
<feature type="transmembrane region" description="Helical" evidence="8">
    <location>
        <begin position="425"/>
        <end position="448"/>
    </location>
</feature>
<feature type="transmembrane region" description="Helical" evidence="8">
    <location>
        <begin position="355"/>
        <end position="379"/>
    </location>
</feature>
<feature type="transmembrane region" description="Helical" evidence="8">
    <location>
        <begin position="65"/>
        <end position="84"/>
    </location>
</feature>
<keyword evidence="5" id="KW-0653">Protein transport</keyword>
<dbReference type="InterPro" id="IPR005279">
    <property type="entry name" value="Dipep/tripep_permease"/>
</dbReference>
<evidence type="ECO:0000256" key="7">
    <source>
        <dbReference type="ARBA" id="ARBA00023136"/>
    </source>
</evidence>
<evidence type="ECO:0000313" key="11">
    <source>
        <dbReference type="Proteomes" id="UP001279660"/>
    </source>
</evidence>
<dbReference type="InterPro" id="IPR036259">
    <property type="entry name" value="MFS_trans_sf"/>
</dbReference>
<feature type="transmembrane region" description="Helical" evidence="8">
    <location>
        <begin position="460"/>
        <end position="482"/>
    </location>
</feature>
<dbReference type="Gene3D" id="1.20.1250.20">
    <property type="entry name" value="MFS general substrate transporter like domains"/>
    <property type="match status" value="1"/>
</dbReference>
<evidence type="ECO:0000256" key="6">
    <source>
        <dbReference type="ARBA" id="ARBA00022989"/>
    </source>
</evidence>
<evidence type="ECO:0000256" key="2">
    <source>
        <dbReference type="ARBA" id="ARBA00022448"/>
    </source>
</evidence>
<protein>
    <submittedName>
        <fullName evidence="10">Peptide MFS transporter</fullName>
    </submittedName>
</protein>
<reference evidence="10 11" key="1">
    <citation type="submission" date="2023-11" db="EMBL/GenBank/DDBJ databases">
        <title>MicrobeMod: A computational toolkit for identifying prokaryotic methylation and restriction-modification with nanopore sequencing.</title>
        <authorList>
            <person name="Crits-Christoph A."/>
            <person name="Kang S.C."/>
            <person name="Lee H."/>
            <person name="Ostrov N."/>
        </authorList>
    </citation>
    <scope>NUCLEOTIDE SEQUENCE [LARGE SCALE GENOMIC DNA]</scope>
    <source>
        <strain evidence="10 11">ATCC 14820</strain>
    </source>
</reference>
<dbReference type="PANTHER" id="PTHR23517">
    <property type="entry name" value="RESISTANCE PROTEIN MDTM, PUTATIVE-RELATED-RELATED"/>
    <property type="match status" value="1"/>
</dbReference>
<feature type="transmembrane region" description="Helical" evidence="8">
    <location>
        <begin position="152"/>
        <end position="179"/>
    </location>
</feature>
<dbReference type="InterPro" id="IPR018456">
    <property type="entry name" value="PTR2_symporter_CS"/>
</dbReference>
<dbReference type="SUPFAM" id="SSF103473">
    <property type="entry name" value="MFS general substrate transporter"/>
    <property type="match status" value="1"/>
</dbReference>
<evidence type="ECO:0000313" key="10">
    <source>
        <dbReference type="EMBL" id="MDX5985203.1"/>
    </source>
</evidence>
<evidence type="ECO:0000259" key="9">
    <source>
        <dbReference type="PROSITE" id="PS50850"/>
    </source>
</evidence>
<feature type="transmembrane region" description="Helical" evidence="8">
    <location>
        <begin position="257"/>
        <end position="281"/>
    </location>
</feature>
<dbReference type="Pfam" id="PF00854">
    <property type="entry name" value="PTR2"/>
    <property type="match status" value="2"/>
</dbReference>
<feature type="transmembrane region" description="Helical" evidence="8">
    <location>
        <begin position="90"/>
        <end position="111"/>
    </location>
</feature>
<comment type="subcellular location">
    <subcellularLocation>
        <location evidence="1">Cell membrane</location>
        <topology evidence="1">Multi-pass membrane protein</topology>
    </subcellularLocation>
</comment>
<keyword evidence="6 8" id="KW-1133">Transmembrane helix</keyword>
<comment type="caution">
    <text evidence="10">The sequence shown here is derived from an EMBL/GenBank/DDBJ whole genome shotgun (WGS) entry which is preliminary data.</text>
</comment>
<feature type="transmembrane region" description="Helical" evidence="8">
    <location>
        <begin position="191"/>
        <end position="210"/>
    </location>
</feature>
<keyword evidence="7 8" id="KW-0472">Membrane</keyword>
<dbReference type="NCBIfam" id="TIGR00924">
    <property type="entry name" value="yjdL_sub1_fam"/>
    <property type="match status" value="1"/>
</dbReference>
<evidence type="ECO:0000256" key="5">
    <source>
        <dbReference type="ARBA" id="ARBA00022856"/>
    </source>
</evidence>
<accession>A0ABU4PM00</accession>
<dbReference type="PROSITE" id="PS01022">
    <property type="entry name" value="PTR2_1"/>
    <property type="match status" value="1"/>
</dbReference>
<evidence type="ECO:0000256" key="4">
    <source>
        <dbReference type="ARBA" id="ARBA00022692"/>
    </source>
</evidence>
<proteinExistence type="predicted"/>
<dbReference type="Proteomes" id="UP001279660">
    <property type="component" value="Unassembled WGS sequence"/>
</dbReference>
<evidence type="ECO:0000256" key="3">
    <source>
        <dbReference type="ARBA" id="ARBA00022475"/>
    </source>
</evidence>
<evidence type="ECO:0000256" key="1">
    <source>
        <dbReference type="ARBA" id="ARBA00004651"/>
    </source>
</evidence>
<keyword evidence="11" id="KW-1185">Reference proteome</keyword>
<feature type="transmembrane region" description="Helical" evidence="8">
    <location>
        <begin position="502"/>
        <end position="521"/>
    </location>
</feature>
<keyword evidence="3" id="KW-1003">Cell membrane</keyword>
<feature type="transmembrane region" description="Helical" evidence="8">
    <location>
        <begin position="316"/>
        <end position="335"/>
    </location>
</feature>
<keyword evidence="4 8" id="KW-0812">Transmembrane</keyword>
<dbReference type="InterPro" id="IPR020846">
    <property type="entry name" value="MFS_dom"/>
</dbReference>
<dbReference type="InterPro" id="IPR050171">
    <property type="entry name" value="MFS_Transporters"/>
</dbReference>
<dbReference type="EMBL" id="JAWXXV010000001">
    <property type="protein sequence ID" value="MDX5985203.1"/>
    <property type="molecule type" value="Genomic_DNA"/>
</dbReference>